<evidence type="ECO:0000256" key="4">
    <source>
        <dbReference type="ARBA" id="ARBA00023163"/>
    </source>
</evidence>
<dbReference type="InterPro" id="IPR003657">
    <property type="entry name" value="WRKY_dom"/>
</dbReference>
<organism evidence="8">
    <name type="scientific">Oryza meridionalis</name>
    <dbReference type="NCBI Taxonomy" id="40149"/>
    <lineage>
        <taxon>Eukaryota</taxon>
        <taxon>Viridiplantae</taxon>
        <taxon>Streptophyta</taxon>
        <taxon>Embryophyta</taxon>
        <taxon>Tracheophyta</taxon>
        <taxon>Spermatophyta</taxon>
        <taxon>Magnoliopsida</taxon>
        <taxon>Liliopsida</taxon>
        <taxon>Poales</taxon>
        <taxon>Poaceae</taxon>
        <taxon>BOP clade</taxon>
        <taxon>Oryzoideae</taxon>
        <taxon>Oryzeae</taxon>
        <taxon>Oryzinae</taxon>
        <taxon>Oryza</taxon>
    </lineage>
</organism>
<dbReference type="GO" id="GO:0005634">
    <property type="term" value="C:nucleus"/>
    <property type="evidence" value="ECO:0007669"/>
    <property type="project" value="UniProtKB-SubCell"/>
</dbReference>
<reference evidence="8" key="2">
    <citation type="submission" date="2018-05" db="EMBL/GenBank/DDBJ databases">
        <title>OmerRS3 (Oryza meridionalis Reference Sequence Version 3).</title>
        <authorList>
            <person name="Zhang J."/>
            <person name="Kudrna D."/>
            <person name="Lee S."/>
            <person name="Talag J."/>
            <person name="Welchert J."/>
            <person name="Wing R.A."/>
        </authorList>
    </citation>
    <scope>NUCLEOTIDE SEQUENCE [LARGE SCALE GENOMIC DNA]</scope>
    <source>
        <strain evidence="8">cv. OR44</strain>
    </source>
</reference>
<dbReference type="Proteomes" id="UP000008021">
    <property type="component" value="Chromosome 5"/>
</dbReference>
<feature type="compositionally biased region" description="Low complexity" evidence="6">
    <location>
        <begin position="25"/>
        <end position="38"/>
    </location>
</feature>
<comment type="subcellular location">
    <subcellularLocation>
        <location evidence="1">Nucleus</location>
    </subcellularLocation>
</comment>
<sequence length="317" mass="34089">MARTTAESNAASRHVAKGRKAAARLHALLGQQLPAAAGSPPSSTLHGLWSSPSRSSAASTERSPRCTVAPPARRTTSLPAAAGNANRSAARLVLELQRVRRGSVLNESFNPIPCRVEKKATMHDSYLWRKYGQKEIKNSKHPRLYYRCSYRDDHGCTATKQVQQSEDDDPSLFVVTYFGEHFCGRVADVGCPVVAGDDGEESEELIVISFGSSAAVAAATGGASAAYPWPCCREDAKNSGASQPWSLPDCEEVPPLTANVAEELIEESTPESELMGLISSPDLEYSLLDLELGESSLGIDGFINFDELSVYSIDNAR</sequence>
<feature type="compositionally biased region" description="Low complexity" evidence="6">
    <location>
        <begin position="50"/>
        <end position="61"/>
    </location>
</feature>
<dbReference type="Gene3D" id="2.20.25.80">
    <property type="entry name" value="WRKY domain"/>
    <property type="match status" value="1"/>
</dbReference>
<evidence type="ECO:0000259" key="7">
    <source>
        <dbReference type="PROSITE" id="PS50811"/>
    </source>
</evidence>
<feature type="domain" description="WRKY" evidence="7">
    <location>
        <begin position="117"/>
        <end position="181"/>
    </location>
</feature>
<accession>A0A0E0DT30</accession>
<dbReference type="Gramene" id="OMERI05G18260.1">
    <property type="protein sequence ID" value="OMERI05G18260.1"/>
    <property type="gene ID" value="OMERI05G18260"/>
</dbReference>
<evidence type="ECO:0000313" key="9">
    <source>
        <dbReference type="Proteomes" id="UP000008021"/>
    </source>
</evidence>
<dbReference type="PROSITE" id="PS50811">
    <property type="entry name" value="WRKY"/>
    <property type="match status" value="1"/>
</dbReference>
<dbReference type="SUPFAM" id="SSF118290">
    <property type="entry name" value="WRKY DNA-binding domain"/>
    <property type="match status" value="1"/>
</dbReference>
<evidence type="ECO:0000256" key="6">
    <source>
        <dbReference type="SAM" id="MobiDB-lite"/>
    </source>
</evidence>
<evidence type="ECO:0000313" key="8">
    <source>
        <dbReference type="EnsemblPlants" id="OMERI05G18260.1"/>
    </source>
</evidence>
<feature type="compositionally biased region" description="Basic residues" evidence="6">
    <location>
        <begin position="14"/>
        <end position="23"/>
    </location>
</feature>
<keyword evidence="3" id="KW-0238">DNA-binding</keyword>
<proteinExistence type="predicted"/>
<dbReference type="GO" id="GO:0000976">
    <property type="term" value="F:transcription cis-regulatory region binding"/>
    <property type="evidence" value="ECO:0007669"/>
    <property type="project" value="TreeGrafter"/>
</dbReference>
<evidence type="ECO:0000256" key="5">
    <source>
        <dbReference type="ARBA" id="ARBA00023242"/>
    </source>
</evidence>
<keyword evidence="4" id="KW-0804">Transcription</keyword>
<dbReference type="STRING" id="40149.A0A0E0DT30"/>
<name>A0A0E0DT30_9ORYZ</name>
<dbReference type="InterPro" id="IPR036576">
    <property type="entry name" value="WRKY_dom_sf"/>
</dbReference>
<keyword evidence="9" id="KW-1185">Reference proteome</keyword>
<feature type="region of interest" description="Disordered" evidence="6">
    <location>
        <begin position="1"/>
        <end position="84"/>
    </location>
</feature>
<keyword evidence="2" id="KW-0805">Transcription regulation</keyword>
<dbReference type="GO" id="GO:0003700">
    <property type="term" value="F:DNA-binding transcription factor activity"/>
    <property type="evidence" value="ECO:0007669"/>
    <property type="project" value="InterPro"/>
</dbReference>
<feature type="compositionally biased region" description="Polar residues" evidence="6">
    <location>
        <begin position="1"/>
        <end position="11"/>
    </location>
</feature>
<dbReference type="PANTHER" id="PTHR32096:SF146">
    <property type="entry name" value="WRKY TRANSCRIPTION FACTOR 19-RELATED"/>
    <property type="match status" value="1"/>
</dbReference>
<evidence type="ECO:0000256" key="2">
    <source>
        <dbReference type="ARBA" id="ARBA00023015"/>
    </source>
</evidence>
<dbReference type="InterPro" id="IPR044810">
    <property type="entry name" value="WRKY_plant"/>
</dbReference>
<protein>
    <recommendedName>
        <fullName evidence="7">WRKY domain-containing protein</fullName>
    </recommendedName>
</protein>
<evidence type="ECO:0000256" key="1">
    <source>
        <dbReference type="ARBA" id="ARBA00004123"/>
    </source>
</evidence>
<evidence type="ECO:0000256" key="3">
    <source>
        <dbReference type="ARBA" id="ARBA00023125"/>
    </source>
</evidence>
<dbReference type="HOGENOM" id="CLU_075175_0_0_1"/>
<keyword evidence="5" id="KW-0539">Nucleus</keyword>
<dbReference type="EnsemblPlants" id="OMERI05G18260.1">
    <property type="protein sequence ID" value="OMERI05G18260.1"/>
    <property type="gene ID" value="OMERI05G18260"/>
</dbReference>
<reference evidence="8" key="1">
    <citation type="submission" date="2015-04" db="UniProtKB">
        <authorList>
            <consortium name="EnsemblPlants"/>
        </authorList>
    </citation>
    <scope>IDENTIFICATION</scope>
</reference>
<dbReference type="AlphaFoldDB" id="A0A0E0DT30"/>
<dbReference type="SMART" id="SM00774">
    <property type="entry name" value="WRKY"/>
    <property type="match status" value="1"/>
</dbReference>
<dbReference type="PANTHER" id="PTHR32096">
    <property type="entry name" value="WRKY TRANSCRIPTION FACTOR 30-RELATED-RELATED"/>
    <property type="match status" value="1"/>
</dbReference>
<dbReference type="Pfam" id="PF03106">
    <property type="entry name" value="WRKY"/>
    <property type="match status" value="1"/>
</dbReference>